<dbReference type="PROSITE" id="PS51900">
    <property type="entry name" value="CB"/>
    <property type="match status" value="1"/>
</dbReference>
<reference evidence="5 9" key="4">
    <citation type="submission" date="2018-10" db="EMBL/GenBank/DDBJ databases">
        <title>Cultivation of a novel Methanohalophilus strain from Kebrit Deep of the Red Sea and a genomic comparison of members of the genus Methanohalophilus.</title>
        <authorList>
            <person name="Guan Y."/>
            <person name="Ngugi D.K."/>
            <person name="Stingl U."/>
        </authorList>
    </citation>
    <scope>NUCLEOTIDE SEQUENCE [LARGE SCALE GENOMIC DNA]</scope>
    <source>
        <strain evidence="5 9">DSM 7471</strain>
    </source>
</reference>
<reference evidence="6" key="3">
    <citation type="submission" date="2017-04" db="EMBL/GenBank/DDBJ databases">
        <authorList>
            <person name="Afonso C.L."/>
            <person name="Miller P.J."/>
            <person name="Scott M.A."/>
            <person name="Spackman E."/>
            <person name="Goraichik I."/>
            <person name="Dimitrov K.M."/>
            <person name="Suarez D.L."/>
            <person name="Swayne D.E."/>
        </authorList>
    </citation>
    <scope>NUCLEOTIDE SEQUENCE [LARGE SCALE GENOMIC DNA]</scope>
    <source>
        <strain evidence="6">FDF-1</strain>
    </source>
</reference>
<evidence type="ECO:0000313" key="9">
    <source>
        <dbReference type="Proteomes" id="UP000278252"/>
    </source>
</evidence>
<dbReference type="Proteomes" id="UP000278252">
    <property type="component" value="Unassembled WGS sequence"/>
</dbReference>
<dbReference type="GO" id="GO:0015074">
    <property type="term" value="P:DNA integration"/>
    <property type="evidence" value="ECO:0007669"/>
    <property type="project" value="InterPro"/>
</dbReference>
<dbReference type="Proteomes" id="UP000193969">
    <property type="component" value="Unassembled WGS sequence"/>
</dbReference>
<dbReference type="SUPFAM" id="SSF56349">
    <property type="entry name" value="DNA breaking-rejoining enzymes"/>
    <property type="match status" value="1"/>
</dbReference>
<gene>
    <name evidence="5" type="ORF">EFE41_03795</name>
    <name evidence="4" type="ORF">MPF_1808</name>
    <name evidence="6" type="ORF">SAMN06264941_1919</name>
</gene>
<dbReference type="InterPro" id="IPR010998">
    <property type="entry name" value="Integrase_recombinase_N"/>
</dbReference>
<dbReference type="EMBL" id="JWTK01000006">
    <property type="protein sequence ID" value="OJH48761.1"/>
    <property type="molecule type" value="Genomic_DNA"/>
</dbReference>
<dbReference type="AlphaFoldDB" id="A0A1L9C2R0"/>
<evidence type="ECO:0000256" key="2">
    <source>
        <dbReference type="PROSITE-ProRule" id="PRU01248"/>
    </source>
</evidence>
<organism evidence="4 7">
    <name type="scientific">Methanohalophilus portucalensis FDF-1</name>
    <dbReference type="NCBI Taxonomy" id="523843"/>
    <lineage>
        <taxon>Archaea</taxon>
        <taxon>Methanobacteriati</taxon>
        <taxon>Methanobacteriota</taxon>
        <taxon>Stenosarchaea group</taxon>
        <taxon>Methanomicrobia</taxon>
        <taxon>Methanosarcinales</taxon>
        <taxon>Methanosarcinaceae</taxon>
        <taxon>Methanohalophilus</taxon>
    </lineage>
</organism>
<sequence>MNNQNKKVDKRRNKDHLKYKINGKCVDEYESCKEWIESKKSINTRKNYKSTLQIYVKFTGKTPDELIDEALDELDDKVIIQRQKHIRYIRKFKNYLINERNSSEKTVNQRLRCIHNFYKYYDIPISENVIAKKTNKKDGNNERLTYEDIKNVLENYAGENPLIRAYILVAVSTGMASDDITKLTVGDV</sequence>
<dbReference type="InterPro" id="IPR044068">
    <property type="entry name" value="CB"/>
</dbReference>
<evidence type="ECO:0000313" key="8">
    <source>
        <dbReference type="Proteomes" id="UP000193969"/>
    </source>
</evidence>
<dbReference type="EMBL" id="RJJH01000003">
    <property type="protein sequence ID" value="RNI12240.1"/>
    <property type="molecule type" value="Genomic_DNA"/>
</dbReference>
<evidence type="ECO:0000313" key="4">
    <source>
        <dbReference type="EMBL" id="OJH48761.1"/>
    </source>
</evidence>
<dbReference type="InterPro" id="IPR004107">
    <property type="entry name" value="Integrase_SAM-like_N"/>
</dbReference>
<evidence type="ECO:0000259" key="3">
    <source>
        <dbReference type="PROSITE" id="PS51900"/>
    </source>
</evidence>
<dbReference type="Pfam" id="PF13495">
    <property type="entry name" value="Phage_int_SAM_4"/>
    <property type="match status" value="1"/>
</dbReference>
<evidence type="ECO:0000256" key="1">
    <source>
        <dbReference type="ARBA" id="ARBA00023125"/>
    </source>
</evidence>
<evidence type="ECO:0000313" key="5">
    <source>
        <dbReference type="EMBL" id="RNI12240.1"/>
    </source>
</evidence>
<dbReference type="InterPro" id="IPR011010">
    <property type="entry name" value="DNA_brk_join_enz"/>
</dbReference>
<dbReference type="STRING" id="523843.SAMN06264941_1919"/>
<dbReference type="Proteomes" id="UP000185713">
    <property type="component" value="Unassembled WGS sequence"/>
</dbReference>
<dbReference type="GO" id="GO:0003677">
    <property type="term" value="F:DNA binding"/>
    <property type="evidence" value="ECO:0007669"/>
    <property type="project" value="UniProtKB-UniRule"/>
</dbReference>
<keyword evidence="8" id="KW-1185">Reference proteome</keyword>
<dbReference type="EMBL" id="FXBN01000003">
    <property type="protein sequence ID" value="SMH43195.1"/>
    <property type="molecule type" value="Genomic_DNA"/>
</dbReference>
<feature type="domain" description="Core-binding (CB)" evidence="3">
    <location>
        <begin position="26"/>
        <end position="122"/>
    </location>
</feature>
<accession>A0A1L9C2R0</accession>
<keyword evidence="1 2" id="KW-0238">DNA-binding</keyword>
<proteinExistence type="predicted"/>
<evidence type="ECO:0000313" key="6">
    <source>
        <dbReference type="EMBL" id="SMH43195.1"/>
    </source>
</evidence>
<name>A0A1L9C2R0_9EURY</name>
<protein>
    <submittedName>
        <fullName evidence="6">Phage integrase, N-terminal SAM-like domain</fullName>
    </submittedName>
</protein>
<dbReference type="Gene3D" id="1.10.150.130">
    <property type="match status" value="1"/>
</dbReference>
<dbReference type="RefSeq" id="WP_072361209.1">
    <property type="nucleotide sequence ID" value="NZ_FXBN01000003.1"/>
</dbReference>
<reference evidence="8" key="2">
    <citation type="submission" date="2017-04" db="EMBL/GenBank/DDBJ databases">
        <authorList>
            <person name="Varghese N."/>
            <person name="Submissions S."/>
        </authorList>
    </citation>
    <scope>NUCLEOTIDE SEQUENCE [LARGE SCALE GENOMIC DNA]</scope>
    <source>
        <strain evidence="8">FDF-1</strain>
    </source>
</reference>
<reference evidence="4 7" key="1">
    <citation type="submission" date="2014-12" db="EMBL/GenBank/DDBJ databases">
        <title>The genome sequence of Methanohalophilus portucalensis strain FDF1.</title>
        <authorList>
            <person name="Lai M.-C."/>
            <person name="Lai S.-J."/>
        </authorList>
    </citation>
    <scope>NUCLEOTIDE SEQUENCE [LARGE SCALE GENOMIC DNA]</scope>
    <source>
        <strain evidence="4 7">FDF-1</strain>
    </source>
</reference>
<evidence type="ECO:0000313" key="7">
    <source>
        <dbReference type="Proteomes" id="UP000185713"/>
    </source>
</evidence>